<dbReference type="PANTHER" id="PTHR43029:SF10">
    <property type="entry name" value="AMMONIUM TRANSPORTER MEP2"/>
    <property type="match status" value="1"/>
</dbReference>
<comment type="similarity">
    <text evidence="2">Belongs to the ammonia transporter channel (TC 1.A.11.2) family.</text>
</comment>
<proteinExistence type="inferred from homology"/>
<evidence type="ECO:0000256" key="2">
    <source>
        <dbReference type="ARBA" id="ARBA00005887"/>
    </source>
</evidence>
<feature type="transmembrane region" description="Helical" evidence="8">
    <location>
        <begin position="387"/>
        <end position="411"/>
    </location>
</feature>
<keyword evidence="9" id="KW-0732">Signal</keyword>
<keyword evidence="4 8" id="KW-0812">Transmembrane</keyword>
<evidence type="ECO:0000256" key="8">
    <source>
        <dbReference type="SAM" id="Phobius"/>
    </source>
</evidence>
<feature type="transmembrane region" description="Helical" evidence="8">
    <location>
        <begin position="348"/>
        <end position="367"/>
    </location>
</feature>
<evidence type="ECO:0000313" key="12">
    <source>
        <dbReference type="Proteomes" id="UP001216253"/>
    </source>
</evidence>
<evidence type="ECO:0000313" key="11">
    <source>
        <dbReference type="EMBL" id="MDE8654155.1"/>
    </source>
</evidence>
<gene>
    <name evidence="11" type="ORF">PYV00_20885</name>
</gene>
<dbReference type="InterPro" id="IPR001905">
    <property type="entry name" value="Ammonium_transpt"/>
</dbReference>
<keyword evidence="6 8" id="KW-0472">Membrane</keyword>
<evidence type="ECO:0000256" key="6">
    <source>
        <dbReference type="ARBA" id="ARBA00023136"/>
    </source>
</evidence>
<dbReference type="InterPro" id="IPR024041">
    <property type="entry name" value="NH4_transpt_AmtB-like_dom"/>
</dbReference>
<evidence type="ECO:0000256" key="1">
    <source>
        <dbReference type="ARBA" id="ARBA00004141"/>
    </source>
</evidence>
<comment type="subcellular location">
    <subcellularLocation>
        <location evidence="1">Membrane</location>
        <topology evidence="1">Multi-pass membrane protein</topology>
    </subcellularLocation>
</comment>
<feature type="domain" description="Ammonium transporter AmtB-like" evidence="10">
    <location>
        <begin position="44"/>
        <end position="436"/>
    </location>
</feature>
<sequence>MSFINTVAPRALPGLMAGAMLLAVPATAFAQDGRIDVVDTGDTAWLLAASALVLIAAIPGIALFNAGRIDARNVLSVLFQPLAIVAAVSLAWIAAGYTVAFGDVTRGWLGSGNAWMLISLGNVREGVNVPESAFAFYQVLVAGLAASLLCGAWAGRARFGWAVAFASLWSIVAYAPVAHWLRGGGWLSASVGTLDFAGGLTMATCAGVSAIVAAMLVGRRRAETAEPGFSASVSLLGAGLAWIGWLGLAGGAALAANDDAASVLINTHAAACAGGLGWLALDRFRRGGKPGAADFASGLLAGLAAILAGALYVSPGAAMVIGLAGTLAARAARALLRRFTAIDDTLDVFALFGASGAAGSIMLGLFLSPGLGGVGYDTGMTMIAQLLAQVIGVGIVAVWSIFVTAILAIMVSMLVPMRVGEDAEAEGLDVASHGDHA</sequence>
<feature type="transmembrane region" description="Helical" evidence="8">
    <location>
        <begin position="134"/>
        <end position="154"/>
    </location>
</feature>
<dbReference type="RefSeq" id="WP_275230267.1">
    <property type="nucleotide sequence ID" value="NZ_JARESE010000073.1"/>
</dbReference>
<dbReference type="PANTHER" id="PTHR43029">
    <property type="entry name" value="AMMONIUM TRANSPORTER MEP2"/>
    <property type="match status" value="1"/>
</dbReference>
<evidence type="ECO:0000256" key="3">
    <source>
        <dbReference type="ARBA" id="ARBA00022448"/>
    </source>
</evidence>
<protein>
    <submittedName>
        <fullName evidence="11">Ammonium transporter</fullName>
    </submittedName>
</protein>
<keyword evidence="7" id="KW-0924">Ammonia transport</keyword>
<evidence type="ECO:0000259" key="10">
    <source>
        <dbReference type="Pfam" id="PF00909"/>
    </source>
</evidence>
<dbReference type="SUPFAM" id="SSF111352">
    <property type="entry name" value="Ammonium transporter"/>
    <property type="match status" value="1"/>
</dbReference>
<keyword evidence="5 8" id="KW-1133">Transmembrane helix</keyword>
<keyword evidence="3" id="KW-0813">Transport</keyword>
<feature type="chain" id="PRO_5046390254" evidence="9">
    <location>
        <begin position="31"/>
        <end position="437"/>
    </location>
</feature>
<organism evidence="11 12">
    <name type="scientific">Novosphingobium album</name>
    <name type="common">ex Liu et al. 2023</name>
    <dbReference type="NCBI Taxonomy" id="3031130"/>
    <lineage>
        <taxon>Bacteria</taxon>
        <taxon>Pseudomonadati</taxon>
        <taxon>Pseudomonadota</taxon>
        <taxon>Alphaproteobacteria</taxon>
        <taxon>Sphingomonadales</taxon>
        <taxon>Sphingomonadaceae</taxon>
        <taxon>Novosphingobium</taxon>
    </lineage>
</organism>
<dbReference type="Gene3D" id="1.10.3430.10">
    <property type="entry name" value="Ammonium transporter AmtB like domains"/>
    <property type="match status" value="1"/>
</dbReference>
<dbReference type="EMBL" id="JARESE010000073">
    <property type="protein sequence ID" value="MDE8654155.1"/>
    <property type="molecule type" value="Genomic_DNA"/>
</dbReference>
<name>A0ABT5WW70_9SPHN</name>
<keyword evidence="12" id="KW-1185">Reference proteome</keyword>
<feature type="transmembrane region" description="Helical" evidence="8">
    <location>
        <begin position="78"/>
        <end position="100"/>
    </location>
</feature>
<feature type="transmembrane region" description="Helical" evidence="8">
    <location>
        <begin position="196"/>
        <end position="217"/>
    </location>
</feature>
<comment type="caution">
    <text evidence="11">The sequence shown here is derived from an EMBL/GenBank/DDBJ whole genome shotgun (WGS) entry which is preliminary data.</text>
</comment>
<feature type="transmembrane region" description="Helical" evidence="8">
    <location>
        <begin position="229"/>
        <end position="248"/>
    </location>
</feature>
<accession>A0ABT5WW70</accession>
<evidence type="ECO:0000256" key="5">
    <source>
        <dbReference type="ARBA" id="ARBA00022989"/>
    </source>
</evidence>
<feature type="transmembrane region" description="Helical" evidence="8">
    <location>
        <begin position="46"/>
        <end position="66"/>
    </location>
</feature>
<feature type="transmembrane region" description="Helical" evidence="8">
    <location>
        <begin position="161"/>
        <end position="181"/>
    </location>
</feature>
<reference evidence="11 12" key="1">
    <citation type="submission" date="2023-03" db="EMBL/GenBank/DDBJ databases">
        <title>NovoSphingobium album sp. nov. isolated from polycyclic aromatic hydrocarbons- and heavy-metal polluted soil.</title>
        <authorList>
            <person name="Liu Z."/>
            <person name="Wang K."/>
        </authorList>
    </citation>
    <scope>NUCLEOTIDE SEQUENCE [LARGE SCALE GENOMIC DNA]</scope>
    <source>
        <strain evidence="11 12">H3SJ31-1</strain>
    </source>
</reference>
<evidence type="ECO:0000256" key="7">
    <source>
        <dbReference type="ARBA" id="ARBA00023177"/>
    </source>
</evidence>
<dbReference type="Proteomes" id="UP001216253">
    <property type="component" value="Unassembled WGS sequence"/>
</dbReference>
<evidence type="ECO:0000256" key="9">
    <source>
        <dbReference type="SAM" id="SignalP"/>
    </source>
</evidence>
<dbReference type="Pfam" id="PF00909">
    <property type="entry name" value="Ammonium_transp"/>
    <property type="match status" value="1"/>
</dbReference>
<feature type="signal peptide" evidence="9">
    <location>
        <begin position="1"/>
        <end position="30"/>
    </location>
</feature>
<evidence type="ECO:0000256" key="4">
    <source>
        <dbReference type="ARBA" id="ARBA00022692"/>
    </source>
</evidence>
<dbReference type="InterPro" id="IPR029020">
    <property type="entry name" value="Ammonium/urea_transptr"/>
</dbReference>